<dbReference type="Proteomes" id="UP000037460">
    <property type="component" value="Unassembled WGS sequence"/>
</dbReference>
<gene>
    <name evidence="1" type="ORF">Ctob_015209</name>
</gene>
<organism evidence="1 2">
    <name type="scientific">Chrysochromulina tobinii</name>
    <dbReference type="NCBI Taxonomy" id="1460289"/>
    <lineage>
        <taxon>Eukaryota</taxon>
        <taxon>Haptista</taxon>
        <taxon>Haptophyta</taxon>
        <taxon>Prymnesiophyceae</taxon>
        <taxon>Prymnesiales</taxon>
        <taxon>Chrysochromulinaceae</taxon>
        <taxon>Chrysochromulina</taxon>
    </lineage>
</organism>
<name>A0A0M0KBZ7_9EUKA</name>
<evidence type="ECO:0000313" key="1">
    <source>
        <dbReference type="EMBL" id="KOO35938.1"/>
    </source>
</evidence>
<accession>A0A0M0KBZ7</accession>
<proteinExistence type="predicted"/>
<reference evidence="2" key="1">
    <citation type="journal article" date="2015" name="PLoS Genet.">
        <title>Genome Sequence and Transcriptome Analyses of Chrysochromulina tobin: Metabolic Tools for Enhanced Algal Fitness in the Prominent Order Prymnesiales (Haptophyceae).</title>
        <authorList>
            <person name="Hovde B.T."/>
            <person name="Deodato C.R."/>
            <person name="Hunsperger H.M."/>
            <person name="Ryken S.A."/>
            <person name="Yost W."/>
            <person name="Jha R.K."/>
            <person name="Patterson J."/>
            <person name="Monnat R.J. Jr."/>
            <person name="Barlow S.B."/>
            <person name="Starkenburg S.R."/>
            <person name="Cattolico R.A."/>
        </authorList>
    </citation>
    <scope>NUCLEOTIDE SEQUENCE</scope>
    <source>
        <strain evidence="2">CCMP291</strain>
    </source>
</reference>
<dbReference type="EMBL" id="JWZX01000698">
    <property type="protein sequence ID" value="KOO35938.1"/>
    <property type="molecule type" value="Genomic_DNA"/>
</dbReference>
<comment type="caution">
    <text evidence="1">The sequence shown here is derived from an EMBL/GenBank/DDBJ whole genome shotgun (WGS) entry which is preliminary data.</text>
</comment>
<dbReference type="AlphaFoldDB" id="A0A0M0KBZ7"/>
<evidence type="ECO:0000313" key="2">
    <source>
        <dbReference type="Proteomes" id="UP000037460"/>
    </source>
</evidence>
<sequence>MLAFPSYPGATQLSTLRRVGCSNYFQNARVGLRATLSDGSVYTVTDHGSITLVAPANGASSVQLVSRQGVSYIVRPSSAGLVVVRGAFGVQNATSSLLVISAPANVTSVTLSLPSLGSAASGRLVAYQVEIHFDAAVLAATQCTGGDMGGFTCTINDPIDRAQLVGVDVSSTLQGSYVLLGTVSLSVRMSAVTLLSGEIVELVRHATGSSTQLSRVSMVPIAAGHGYAAVFGTDANGCLVGRWGDINSDCDLTAIDVLTAMLINIGVQNLADQCPWAQQQLDPTLDGERAGGTDVRFLQLVVGNKLRFVLNATSSFVGVQEGSRANLVVNVWLLDGQSS</sequence>
<keyword evidence="2" id="KW-1185">Reference proteome</keyword>
<protein>
    <submittedName>
        <fullName evidence="1">Uncharacterized protein</fullName>
    </submittedName>
</protein>
<dbReference type="OrthoDB" id="6252479at2759"/>